<organism evidence="6 7">
    <name type="scientific">Flavobacterium ponti</name>
    <dbReference type="NCBI Taxonomy" id="665133"/>
    <lineage>
        <taxon>Bacteria</taxon>
        <taxon>Pseudomonadati</taxon>
        <taxon>Bacteroidota</taxon>
        <taxon>Flavobacteriia</taxon>
        <taxon>Flavobacteriales</taxon>
        <taxon>Flavobacteriaceae</taxon>
        <taxon>Flavobacterium</taxon>
    </lineage>
</organism>
<dbReference type="CDD" id="cd00118">
    <property type="entry name" value="LysM"/>
    <property type="match status" value="1"/>
</dbReference>
<evidence type="ECO:0000256" key="4">
    <source>
        <dbReference type="ARBA" id="ARBA00032108"/>
    </source>
</evidence>
<reference evidence="7" key="1">
    <citation type="journal article" date="2019" name="Int. J. Syst. Evol. Microbiol.">
        <title>The Global Catalogue of Microorganisms (GCM) 10K type strain sequencing project: providing services to taxonomists for standard genome sequencing and annotation.</title>
        <authorList>
            <consortium name="The Broad Institute Genomics Platform"/>
            <consortium name="The Broad Institute Genome Sequencing Center for Infectious Disease"/>
            <person name="Wu L."/>
            <person name="Ma J."/>
        </authorList>
    </citation>
    <scope>NUCLEOTIDE SEQUENCE [LARGE SCALE GENOMIC DNA]</scope>
    <source>
        <strain evidence="7">CCUG 50349</strain>
    </source>
</reference>
<dbReference type="SMART" id="SM00257">
    <property type="entry name" value="LysM"/>
    <property type="match status" value="1"/>
</dbReference>
<dbReference type="InterPro" id="IPR051056">
    <property type="entry name" value="Glycosyl_Hydrolase_73"/>
</dbReference>
<comment type="caution">
    <text evidence="6">The sequence shown here is derived from an EMBL/GenBank/DDBJ whole genome shotgun (WGS) entry which is preliminary data.</text>
</comment>
<evidence type="ECO:0000313" key="6">
    <source>
        <dbReference type="EMBL" id="MFC4738915.1"/>
    </source>
</evidence>
<evidence type="ECO:0000256" key="2">
    <source>
        <dbReference type="ARBA" id="ARBA00022638"/>
    </source>
</evidence>
<dbReference type="InterPro" id="IPR018392">
    <property type="entry name" value="LysM"/>
</dbReference>
<gene>
    <name evidence="6" type="ORF">ACFO3U_02810</name>
</gene>
<keyword evidence="7" id="KW-1185">Reference proteome</keyword>
<dbReference type="SUPFAM" id="SSF54106">
    <property type="entry name" value="LysM domain"/>
    <property type="match status" value="1"/>
</dbReference>
<dbReference type="RefSeq" id="WP_379738217.1">
    <property type="nucleotide sequence ID" value="NZ_JBHSGW010000002.1"/>
</dbReference>
<sequence>MKKTVVTNKKQIIKKEEEKLEATSFVVVTFENVEEYISWFKNTAISNMINYKIPASITLAQGILESGAGKGELCKKANNHFGIKCHVGWEGASVYHDDDESQECFRKYNHPAESYRDHSLFLTSRSRYNFLFDLKEDDYKAWANGLKSAGYATDPKYPAKLIHIIERYKLYEYDNEALGRSPIKEEVVLYEAPSKSISNSEYEVVKGDTLYSISRKYNISVEDLKNKNNISDNALSIGQILKIK</sequence>
<accession>A0ABV9P3G2</accession>
<dbReference type="PANTHER" id="PTHR33308:SF9">
    <property type="entry name" value="PEPTIDOGLYCAN HYDROLASE FLGJ"/>
    <property type="match status" value="1"/>
</dbReference>
<feature type="domain" description="LysM" evidence="5">
    <location>
        <begin position="200"/>
        <end position="243"/>
    </location>
</feature>
<keyword evidence="1" id="KW-0929">Antimicrobial</keyword>
<keyword evidence="3" id="KW-0378">Hydrolase</keyword>
<dbReference type="EMBL" id="JBHSGW010000002">
    <property type="protein sequence ID" value="MFC4738915.1"/>
    <property type="molecule type" value="Genomic_DNA"/>
</dbReference>
<dbReference type="PANTHER" id="PTHR33308">
    <property type="entry name" value="PEPTIDOGLYCAN HYDROLASE FLGJ"/>
    <property type="match status" value="1"/>
</dbReference>
<proteinExistence type="predicted"/>
<evidence type="ECO:0000313" key="7">
    <source>
        <dbReference type="Proteomes" id="UP001595885"/>
    </source>
</evidence>
<dbReference type="Gene3D" id="3.10.350.10">
    <property type="entry name" value="LysM domain"/>
    <property type="match status" value="1"/>
</dbReference>
<dbReference type="Pfam" id="PF01832">
    <property type="entry name" value="Glucosaminidase"/>
    <property type="match status" value="1"/>
</dbReference>
<evidence type="ECO:0000256" key="3">
    <source>
        <dbReference type="ARBA" id="ARBA00022801"/>
    </source>
</evidence>
<dbReference type="InterPro" id="IPR002901">
    <property type="entry name" value="MGlyc_endo_b_GlcNAc-like_dom"/>
</dbReference>
<dbReference type="SMART" id="SM00047">
    <property type="entry name" value="LYZ2"/>
    <property type="match status" value="1"/>
</dbReference>
<dbReference type="Pfam" id="PF01476">
    <property type="entry name" value="LysM"/>
    <property type="match status" value="1"/>
</dbReference>
<dbReference type="Proteomes" id="UP001595885">
    <property type="component" value="Unassembled WGS sequence"/>
</dbReference>
<evidence type="ECO:0000259" key="5">
    <source>
        <dbReference type="PROSITE" id="PS51782"/>
    </source>
</evidence>
<dbReference type="InterPro" id="IPR036779">
    <property type="entry name" value="LysM_dom_sf"/>
</dbReference>
<keyword evidence="2" id="KW-0081">Bacteriolytic enzyme</keyword>
<dbReference type="PROSITE" id="PS51782">
    <property type="entry name" value="LYSM"/>
    <property type="match status" value="1"/>
</dbReference>
<name>A0ABV9P3G2_9FLAO</name>
<evidence type="ECO:0000256" key="1">
    <source>
        <dbReference type="ARBA" id="ARBA00022529"/>
    </source>
</evidence>
<dbReference type="Gene3D" id="1.10.530.10">
    <property type="match status" value="1"/>
</dbReference>
<protein>
    <recommendedName>
        <fullName evidence="4">Peptidoglycan hydrolase</fullName>
    </recommendedName>
</protein>